<gene>
    <name evidence="7 9" type="primary">lgt</name>
    <name evidence="9" type="ORF">E6K76_04430</name>
</gene>
<keyword evidence="6 7" id="KW-0472">Membrane</keyword>
<keyword evidence="3 7" id="KW-0808">Transferase</keyword>
<dbReference type="GO" id="GO:0042158">
    <property type="term" value="P:lipoprotein biosynthetic process"/>
    <property type="evidence" value="ECO:0007669"/>
    <property type="project" value="UniProtKB-UniRule"/>
</dbReference>
<dbReference type="EMBL" id="VBOW01000021">
    <property type="protein sequence ID" value="TMQ59533.1"/>
    <property type="molecule type" value="Genomic_DNA"/>
</dbReference>
<comment type="function">
    <text evidence="7">Catalyzes the transfer of the diacylglyceryl group from phosphatidylglycerol to the sulfhydryl group of the N-terminal cysteine of a prolipoprotein, the first step in the formation of mature lipoproteins.</text>
</comment>
<evidence type="ECO:0000256" key="2">
    <source>
        <dbReference type="ARBA" id="ARBA00022475"/>
    </source>
</evidence>
<sequence>MVHPTLFRFHGLELHSYGLLLAIAFLVGIQLFLKRGAERGLPEDKLSTLSLLLLVLAIVGGRGLYVLTHWSDYGRDLGGVFRIWEGGLMLYGGYFLAITGGILYVRRAGLSVWRVGDAAAPSMALGIGIGRLGCFLNGCCFGLPSHLPWAIRFPPGSYSNFVFPNEALQPSQLYLAGAGVALFVLLLRWDRLPRFDGCLFWTYIALDAVLRFVIDFTRYYDSTSYLGKIGPFPFNVNQVFSAVLVMAALFMLKRLQHADRDAADRVYSTSVPREPAGMETDIEHPEPSPARRDPTA</sequence>
<feature type="transmembrane region" description="Helical" evidence="7">
    <location>
        <begin position="199"/>
        <end position="220"/>
    </location>
</feature>
<keyword evidence="4 7" id="KW-0812">Transmembrane</keyword>
<evidence type="ECO:0000256" key="3">
    <source>
        <dbReference type="ARBA" id="ARBA00022679"/>
    </source>
</evidence>
<keyword evidence="9" id="KW-0449">Lipoprotein</keyword>
<comment type="subcellular location">
    <subcellularLocation>
        <location evidence="7">Cell membrane</location>
        <topology evidence="7">Multi-pass membrane protein</topology>
    </subcellularLocation>
</comment>
<dbReference type="NCBIfam" id="TIGR00544">
    <property type="entry name" value="lgt"/>
    <property type="match status" value="1"/>
</dbReference>
<dbReference type="AlphaFoldDB" id="A0A538T795"/>
<evidence type="ECO:0000313" key="10">
    <source>
        <dbReference type="Proteomes" id="UP000316852"/>
    </source>
</evidence>
<proteinExistence type="inferred from homology"/>
<evidence type="ECO:0000256" key="1">
    <source>
        <dbReference type="ARBA" id="ARBA00007150"/>
    </source>
</evidence>
<dbReference type="GO" id="GO:0008961">
    <property type="term" value="F:phosphatidylglycerol-prolipoprotein diacylglyceryl transferase activity"/>
    <property type="evidence" value="ECO:0007669"/>
    <property type="project" value="UniProtKB-UniRule"/>
</dbReference>
<evidence type="ECO:0000256" key="5">
    <source>
        <dbReference type="ARBA" id="ARBA00022989"/>
    </source>
</evidence>
<comment type="pathway">
    <text evidence="7">Protein modification; lipoprotein biosynthesis (diacylglyceryl transfer).</text>
</comment>
<comment type="similarity">
    <text evidence="1 7">Belongs to the Lgt family.</text>
</comment>
<organism evidence="9 10">
    <name type="scientific">Eiseniibacteriota bacterium</name>
    <dbReference type="NCBI Taxonomy" id="2212470"/>
    <lineage>
        <taxon>Bacteria</taxon>
        <taxon>Candidatus Eiseniibacteriota</taxon>
    </lineage>
</organism>
<keyword evidence="2 7" id="KW-1003">Cell membrane</keyword>
<name>A0A538T795_UNCEI</name>
<dbReference type="EC" id="2.5.1.145" evidence="7"/>
<dbReference type="PANTHER" id="PTHR30589">
    <property type="entry name" value="PROLIPOPROTEIN DIACYLGLYCERYL TRANSFERASE"/>
    <property type="match status" value="1"/>
</dbReference>
<evidence type="ECO:0000256" key="6">
    <source>
        <dbReference type="ARBA" id="ARBA00023136"/>
    </source>
</evidence>
<feature type="transmembrane region" description="Helical" evidence="7">
    <location>
        <begin position="14"/>
        <end position="34"/>
    </location>
</feature>
<feature type="region of interest" description="Disordered" evidence="8">
    <location>
        <begin position="266"/>
        <end position="296"/>
    </location>
</feature>
<evidence type="ECO:0000256" key="8">
    <source>
        <dbReference type="SAM" id="MobiDB-lite"/>
    </source>
</evidence>
<comment type="catalytic activity">
    <reaction evidence="7">
        <text>L-cysteinyl-[prolipoprotein] + a 1,2-diacyl-sn-glycero-3-phospho-(1'-sn-glycerol) = an S-1,2-diacyl-sn-glyceryl-L-cysteinyl-[prolipoprotein] + sn-glycerol 1-phosphate + H(+)</text>
        <dbReference type="Rhea" id="RHEA:56712"/>
        <dbReference type="Rhea" id="RHEA-COMP:14679"/>
        <dbReference type="Rhea" id="RHEA-COMP:14680"/>
        <dbReference type="ChEBI" id="CHEBI:15378"/>
        <dbReference type="ChEBI" id="CHEBI:29950"/>
        <dbReference type="ChEBI" id="CHEBI:57685"/>
        <dbReference type="ChEBI" id="CHEBI:64716"/>
        <dbReference type="ChEBI" id="CHEBI:140658"/>
        <dbReference type="EC" id="2.5.1.145"/>
    </reaction>
</comment>
<dbReference type="PANTHER" id="PTHR30589:SF0">
    <property type="entry name" value="PHOSPHATIDYLGLYCEROL--PROLIPOPROTEIN DIACYLGLYCERYL TRANSFERASE"/>
    <property type="match status" value="1"/>
</dbReference>
<dbReference type="Proteomes" id="UP000316852">
    <property type="component" value="Unassembled WGS sequence"/>
</dbReference>
<evidence type="ECO:0000256" key="7">
    <source>
        <dbReference type="HAMAP-Rule" id="MF_01147"/>
    </source>
</evidence>
<dbReference type="UniPathway" id="UPA00664"/>
<dbReference type="Pfam" id="PF01790">
    <property type="entry name" value="LGT"/>
    <property type="match status" value="1"/>
</dbReference>
<feature type="transmembrane region" description="Helical" evidence="7">
    <location>
        <begin position="46"/>
        <end position="68"/>
    </location>
</feature>
<feature type="transmembrane region" description="Helical" evidence="7">
    <location>
        <begin position="232"/>
        <end position="252"/>
    </location>
</feature>
<evidence type="ECO:0000313" key="9">
    <source>
        <dbReference type="EMBL" id="TMQ59533.1"/>
    </source>
</evidence>
<feature type="compositionally biased region" description="Basic and acidic residues" evidence="8">
    <location>
        <begin position="281"/>
        <end position="296"/>
    </location>
</feature>
<keyword evidence="5 7" id="KW-1133">Transmembrane helix</keyword>
<dbReference type="GO" id="GO:0005886">
    <property type="term" value="C:plasma membrane"/>
    <property type="evidence" value="ECO:0007669"/>
    <property type="project" value="UniProtKB-SubCell"/>
</dbReference>
<dbReference type="HAMAP" id="MF_01147">
    <property type="entry name" value="Lgt"/>
    <property type="match status" value="1"/>
</dbReference>
<evidence type="ECO:0000256" key="4">
    <source>
        <dbReference type="ARBA" id="ARBA00022692"/>
    </source>
</evidence>
<accession>A0A538T795</accession>
<protein>
    <recommendedName>
        <fullName evidence="7">Phosphatidylglycerol--prolipoprotein diacylglyceryl transferase</fullName>
        <ecNumber evidence="7">2.5.1.145</ecNumber>
    </recommendedName>
</protein>
<feature type="binding site" evidence="7">
    <location>
        <position position="131"/>
    </location>
    <ligand>
        <name>a 1,2-diacyl-sn-glycero-3-phospho-(1'-sn-glycerol)</name>
        <dbReference type="ChEBI" id="CHEBI:64716"/>
    </ligand>
</feature>
<feature type="transmembrane region" description="Helical" evidence="7">
    <location>
        <begin position="88"/>
        <end position="105"/>
    </location>
</feature>
<comment type="caution">
    <text evidence="9">The sequence shown here is derived from an EMBL/GenBank/DDBJ whole genome shotgun (WGS) entry which is preliminary data.</text>
</comment>
<dbReference type="InterPro" id="IPR001640">
    <property type="entry name" value="Lgt"/>
</dbReference>
<reference evidence="9 10" key="1">
    <citation type="journal article" date="2019" name="Nat. Microbiol.">
        <title>Mediterranean grassland soil C-N compound turnover is dependent on rainfall and depth, and is mediated by genomically divergent microorganisms.</title>
        <authorList>
            <person name="Diamond S."/>
            <person name="Andeer P.F."/>
            <person name="Li Z."/>
            <person name="Crits-Christoph A."/>
            <person name="Burstein D."/>
            <person name="Anantharaman K."/>
            <person name="Lane K.R."/>
            <person name="Thomas B.C."/>
            <person name="Pan C."/>
            <person name="Northen T.R."/>
            <person name="Banfield J.F."/>
        </authorList>
    </citation>
    <scope>NUCLEOTIDE SEQUENCE [LARGE SCALE GENOMIC DNA]</scope>
    <source>
        <strain evidence="9">WS_6</strain>
    </source>
</reference>